<dbReference type="Gene3D" id="3.40.50.300">
    <property type="entry name" value="P-loop containing nucleotide triphosphate hydrolases"/>
    <property type="match status" value="1"/>
</dbReference>
<evidence type="ECO:0000256" key="1">
    <source>
        <dbReference type="ARBA" id="ARBA00022741"/>
    </source>
</evidence>
<feature type="compositionally biased region" description="Basic and acidic residues" evidence="3">
    <location>
        <begin position="100"/>
        <end position="112"/>
    </location>
</feature>
<evidence type="ECO:0000256" key="3">
    <source>
        <dbReference type="SAM" id="MobiDB-lite"/>
    </source>
</evidence>
<dbReference type="Gene3D" id="1.10.287.380">
    <property type="entry name" value="Valyl-tRNA synthetase, C-terminal domain"/>
    <property type="match status" value="1"/>
</dbReference>
<reference evidence="5" key="1">
    <citation type="submission" date="2016-10" db="EMBL/GenBank/DDBJ databases">
        <authorList>
            <person name="de Groot N.N."/>
        </authorList>
    </citation>
    <scope>NUCLEOTIDE SEQUENCE</scope>
</reference>
<dbReference type="SUPFAM" id="SSF52540">
    <property type="entry name" value="P-loop containing nucleoside triphosphate hydrolases"/>
    <property type="match status" value="1"/>
</dbReference>
<evidence type="ECO:0000256" key="2">
    <source>
        <dbReference type="ARBA" id="ARBA00022840"/>
    </source>
</evidence>
<gene>
    <name evidence="5" type="ORF">MNB_SUP05-SYMBIONT-5-1449</name>
</gene>
<organism evidence="5">
    <name type="scientific">hydrothermal vent metagenome</name>
    <dbReference type="NCBI Taxonomy" id="652676"/>
    <lineage>
        <taxon>unclassified sequences</taxon>
        <taxon>metagenomes</taxon>
        <taxon>ecological metagenomes</taxon>
    </lineage>
</organism>
<feature type="region of interest" description="Disordered" evidence="3">
    <location>
        <begin position="89"/>
        <end position="112"/>
    </location>
</feature>
<dbReference type="InterPro" id="IPR037118">
    <property type="entry name" value="Val-tRNA_synth_C_sf"/>
</dbReference>
<feature type="domain" description="ABC transporter Uup C-terminal" evidence="4">
    <location>
        <begin position="108"/>
        <end position="174"/>
    </location>
</feature>
<dbReference type="PANTHER" id="PTHR42855">
    <property type="entry name" value="ABC TRANSPORTER ATP-BINDING SUBUNIT"/>
    <property type="match status" value="1"/>
</dbReference>
<keyword evidence="1" id="KW-0547">Nucleotide-binding</keyword>
<dbReference type="EMBL" id="FPHZ01000109">
    <property type="protein sequence ID" value="SFV87935.1"/>
    <property type="molecule type" value="Genomic_DNA"/>
</dbReference>
<proteinExistence type="predicted"/>
<protein>
    <submittedName>
        <fullName evidence="5">ABC transporter, ATP-binding protein</fullName>
    </submittedName>
</protein>
<dbReference type="Pfam" id="PF16326">
    <property type="entry name" value="ABC_tran_CTD"/>
    <property type="match status" value="1"/>
</dbReference>
<dbReference type="GO" id="GO:0005524">
    <property type="term" value="F:ATP binding"/>
    <property type="evidence" value="ECO:0007669"/>
    <property type="project" value="UniProtKB-KW"/>
</dbReference>
<evidence type="ECO:0000259" key="4">
    <source>
        <dbReference type="Pfam" id="PF16326"/>
    </source>
</evidence>
<sequence length="174" mass="19875">MLAKILSQPANLLVLDEPTNDLDVETLELLEEMLVDYTGTLILISHDRTFLNNVVGSTVVMDGDGVINQYAGGYDDYLLQKQEDLNDKVKLKSKPKQQKKTPDNSSKKLTYKEQKMLNELPKKIETTEAEIGKIQLQLSDPEFFQQPESQEALVRLARLEADLERYFEKWGALE</sequence>
<keyword evidence="2 5" id="KW-0067">ATP-binding</keyword>
<accession>A0A1W1E1V6</accession>
<dbReference type="InterPro" id="IPR032524">
    <property type="entry name" value="ABC_tran_C"/>
</dbReference>
<name>A0A1W1E1V6_9ZZZZ</name>
<evidence type="ECO:0000313" key="5">
    <source>
        <dbReference type="EMBL" id="SFV87935.1"/>
    </source>
</evidence>
<dbReference type="AlphaFoldDB" id="A0A1W1E1V6"/>
<dbReference type="PANTHER" id="PTHR42855:SF1">
    <property type="entry name" value="ABC TRANSPORTER DOMAIN-CONTAINING PROTEIN"/>
    <property type="match status" value="1"/>
</dbReference>
<dbReference type="GO" id="GO:0003677">
    <property type="term" value="F:DNA binding"/>
    <property type="evidence" value="ECO:0007669"/>
    <property type="project" value="InterPro"/>
</dbReference>
<dbReference type="InterPro" id="IPR051309">
    <property type="entry name" value="ABCF_ATPase"/>
</dbReference>
<dbReference type="InterPro" id="IPR027417">
    <property type="entry name" value="P-loop_NTPase"/>
</dbReference>